<evidence type="ECO:0000256" key="7">
    <source>
        <dbReference type="SAM" id="SignalP"/>
    </source>
</evidence>
<dbReference type="SUPFAM" id="SSF141072">
    <property type="entry name" value="CalX-like"/>
    <property type="match status" value="2"/>
</dbReference>
<dbReference type="Gene3D" id="2.60.40.2030">
    <property type="match status" value="2"/>
</dbReference>
<evidence type="ECO:0000256" key="5">
    <source>
        <dbReference type="ARBA" id="ARBA00022837"/>
    </source>
</evidence>
<evidence type="ECO:0000313" key="10">
    <source>
        <dbReference type="Proteomes" id="UP000092164"/>
    </source>
</evidence>
<dbReference type="InterPro" id="IPR000859">
    <property type="entry name" value="CUB_dom"/>
</dbReference>
<dbReference type="PANTHER" id="PTHR46682">
    <property type="entry name" value="ADHESION G-PROTEIN COUPLED RECEPTOR V1"/>
    <property type="match status" value="1"/>
</dbReference>
<sequence>MIMSLKHIYCFLMLFSTISFYSQETYLDNFSNVSYSNNNGTQNFSTDWIETGDSNAGPTAQYLRINSNRLELYYLYNENIRRSANLSSASSATLSFNWQSVNLSGSRALDVQVSSNGGASYTSVGTITGNTTGTFNQDITSFISANTTVRFAKTNTNWNSNQYAYIDNFQITTTTIPPTPALEINDVIVNEDGGSVTFTVTHNNIAASGPYVVTYQTANGSADFGSDYTSDTNTLNFNGQTGRSRTVTISILDDTLLENSETFFLQLISSTDPAVDISDFGTATITDDDSISMTNGTTSNDCGLVFLDPGSFGDYGNNENVIHTLCPEPGTDYVSVTFTSFDVRSGDSLFIYDGSSTSASLIGQYDNNNIPSIINASNGGTGCLTFRFVSNNSNTGTGFEAEINCFEEGPLLVINDVSLAEDGGNMVFTVTSTRAAHGINIFLFGFVNTQFTVNYTTVNGSAIGGSDFTTTTGTLTFSGAIGNQRTISVPITNDGIPELDENFFIEFTSANAPNGQVNFSDTGEGTINSQILANVPLTLFNQFDGRYDYATTGGTLRTGNNDSRATSAAITTNSSNQLTSIIPNTGVVEKAYLYWAHSGGTRDENVTFEGQTVSANFVYQTVLEDMSFYGYVSDVTNIISGIGNLNTNVFDFSNLSIDNTGSYYTRATTLGGWSLMVFYEDQSLPAVNINLYQGFDGLSNEGTSFTLDSFYAIAGVGAKATFLSWEGDASLDGNTGTNPEALSITNESANTFNLTGDGGNPGNNAYNSTIYDNTISPVYNTPNIYGVDLDTYDISTYISPGDSQVTANVDMAQDFVINNVVVIKVPSNLIAGTVFEDMNYPGGNGRNQTLSSGTGVSGAIVELFEDNGTFVERKTTNINGDYSFGGMEDGDYFVKVVNNTVSSNRTGGLNCGTCFPIQTFRSYGNATTVTEVTTEIGGANPAASIDAALGILNNAQSISEVTVASNGVTGIDFGFNFNTIVNTNENGQGSLEQFILNSNALDESTLNIEANSMFNPALGDDVSIFMIPPSGDSFGRTADSNFSNGYFDILLSNGNPLSIVTGDNTIIDGRTQTAYSGDTNVGVLGSGGNTVGVSNSVLPNFNRPEIQVHRDNGDVFRTSGTNVGIRNLSIFASSNSGIRVDGGSLSVSNNIIGLDATGITTNDLNIGIENLSGNLTADGNYIANSGDNAILVNGGTSSIIQNNHLANNGNAACDDAILLTGGSGIQILQNLIDTSASTAIDGEAISGGVIISENSLTSSGQNGGNCTGSPQQMAIRLAGDGSEIISNKIYSNGGAGISIIGGVSNRISQNSIYANGTVSDALGIDLNNDGVTLNDSSDSDSGPNNRENFPVISGAYISGTNLVVTGWAASGTTVEVFFTDINEGSALLGDNQLGLSQDYGEGQTYIGSAVEGSAADQDGSISSYLDDDGNTDNTNKYKFVFPLPSGTVLGDQITTTGTRSNSTSEFSPMVVISAYTVITNRRITYRIKSN</sequence>
<dbReference type="CDD" id="cd00041">
    <property type="entry name" value="CUB"/>
    <property type="match status" value="1"/>
</dbReference>
<evidence type="ECO:0000256" key="1">
    <source>
        <dbReference type="ARBA" id="ARBA00004613"/>
    </source>
</evidence>
<keyword evidence="3 7" id="KW-0732">Signal</keyword>
<dbReference type="Gene3D" id="2.60.40.10">
    <property type="entry name" value="Immunoglobulins"/>
    <property type="match status" value="1"/>
</dbReference>
<evidence type="ECO:0000259" key="8">
    <source>
        <dbReference type="PROSITE" id="PS01180"/>
    </source>
</evidence>
<dbReference type="InterPro" id="IPR026919">
    <property type="entry name" value="ADGRV1"/>
</dbReference>
<comment type="caution">
    <text evidence="9">The sequence shown here is derived from an EMBL/GenBank/DDBJ whole genome shotgun (WGS) entry which is preliminary data.</text>
</comment>
<dbReference type="Gene3D" id="2.60.120.290">
    <property type="entry name" value="Spermadhesin, CUB domain"/>
    <property type="match status" value="1"/>
</dbReference>
<dbReference type="SMART" id="SM00237">
    <property type="entry name" value="Calx_beta"/>
    <property type="match status" value="2"/>
</dbReference>
<dbReference type="SUPFAM" id="SSF49478">
    <property type="entry name" value="Cna protein B-type domain"/>
    <property type="match status" value="1"/>
</dbReference>
<dbReference type="Pfam" id="PF00431">
    <property type="entry name" value="CUB"/>
    <property type="match status" value="1"/>
</dbReference>
<reference evidence="10" key="1">
    <citation type="submission" date="2016-06" db="EMBL/GenBank/DDBJ databases">
        <authorList>
            <person name="Zhan P."/>
        </authorList>
    </citation>
    <scope>NUCLEOTIDE SEQUENCE [LARGE SCALE GENOMIC DNA]</scope>
    <source>
        <strain evidence="10">T28</strain>
    </source>
</reference>
<evidence type="ECO:0000256" key="2">
    <source>
        <dbReference type="ARBA" id="ARBA00022525"/>
    </source>
</evidence>
<dbReference type="SMART" id="SM00042">
    <property type="entry name" value="CUB"/>
    <property type="match status" value="1"/>
</dbReference>
<dbReference type="EMBL" id="LZFP01000020">
    <property type="protein sequence ID" value="OBR38119.1"/>
    <property type="molecule type" value="Genomic_DNA"/>
</dbReference>
<feature type="chain" id="PRO_5008602308" evidence="7">
    <location>
        <begin position="22"/>
        <end position="1490"/>
    </location>
</feature>
<accession>A0A1B7Z5Y4</accession>
<dbReference type="PROSITE" id="PS01180">
    <property type="entry name" value="CUB"/>
    <property type="match status" value="1"/>
</dbReference>
<keyword evidence="2" id="KW-0964">Secreted</keyword>
<dbReference type="InterPro" id="IPR038081">
    <property type="entry name" value="CalX-like_sf"/>
</dbReference>
<evidence type="ECO:0000256" key="4">
    <source>
        <dbReference type="ARBA" id="ARBA00022737"/>
    </source>
</evidence>
<evidence type="ECO:0000256" key="6">
    <source>
        <dbReference type="ARBA" id="ARBA00023157"/>
    </source>
</evidence>
<dbReference type="Pfam" id="PF17210">
    <property type="entry name" value="SdrD_B"/>
    <property type="match status" value="1"/>
</dbReference>
<dbReference type="SMART" id="SM00710">
    <property type="entry name" value="PbH1"/>
    <property type="match status" value="8"/>
</dbReference>
<dbReference type="InterPro" id="IPR013783">
    <property type="entry name" value="Ig-like_fold"/>
</dbReference>
<dbReference type="SUPFAM" id="SSF51126">
    <property type="entry name" value="Pectin lyase-like"/>
    <property type="match status" value="1"/>
</dbReference>
<dbReference type="Proteomes" id="UP000092164">
    <property type="component" value="Unassembled WGS sequence"/>
</dbReference>
<gene>
    <name evidence="9" type="ORF">A9200_18175</name>
</gene>
<dbReference type="SUPFAM" id="SSF49854">
    <property type="entry name" value="Spermadhesin, CUB domain"/>
    <property type="match status" value="1"/>
</dbReference>
<dbReference type="PANTHER" id="PTHR46682:SF1">
    <property type="entry name" value="ADHESION G-PROTEIN COUPLED RECEPTOR V1"/>
    <property type="match status" value="1"/>
</dbReference>
<dbReference type="InterPro" id="IPR006626">
    <property type="entry name" value="PbH1"/>
</dbReference>
<feature type="domain" description="CUB" evidence="8">
    <location>
        <begin position="294"/>
        <end position="406"/>
    </location>
</feature>
<dbReference type="InterPro" id="IPR003644">
    <property type="entry name" value="Calx_beta"/>
</dbReference>
<dbReference type="STRING" id="1836467.BTR34_03265"/>
<proteinExistence type="predicted"/>
<keyword evidence="4" id="KW-0677">Repeat</keyword>
<organism evidence="9 10">
    <name type="scientific">Maribacter hydrothermalis</name>
    <dbReference type="NCBI Taxonomy" id="1836467"/>
    <lineage>
        <taxon>Bacteria</taxon>
        <taxon>Pseudomonadati</taxon>
        <taxon>Bacteroidota</taxon>
        <taxon>Flavobacteriia</taxon>
        <taxon>Flavobacteriales</taxon>
        <taxon>Flavobacteriaceae</taxon>
        <taxon>Maribacter</taxon>
    </lineage>
</organism>
<dbReference type="InterPro" id="IPR035914">
    <property type="entry name" value="Sperma_CUB_dom_sf"/>
</dbReference>
<dbReference type="InterPro" id="IPR011050">
    <property type="entry name" value="Pectin_lyase_fold/virulence"/>
</dbReference>
<dbReference type="InterPro" id="IPR033764">
    <property type="entry name" value="Sdr_B"/>
</dbReference>
<name>A0A1B7Z5Y4_9FLAO</name>
<dbReference type="GO" id="GO:0004930">
    <property type="term" value="F:G protein-coupled receptor activity"/>
    <property type="evidence" value="ECO:0007669"/>
    <property type="project" value="InterPro"/>
</dbReference>
<dbReference type="KEGG" id="mart:BTR34_03265"/>
<dbReference type="GO" id="GO:0016020">
    <property type="term" value="C:membrane"/>
    <property type="evidence" value="ECO:0007669"/>
    <property type="project" value="InterPro"/>
</dbReference>
<keyword evidence="10" id="KW-1185">Reference proteome</keyword>
<feature type="signal peptide" evidence="7">
    <location>
        <begin position="1"/>
        <end position="21"/>
    </location>
</feature>
<evidence type="ECO:0000313" key="9">
    <source>
        <dbReference type="EMBL" id="OBR38119.1"/>
    </source>
</evidence>
<keyword evidence="5" id="KW-0106">Calcium</keyword>
<protein>
    <submittedName>
        <fullName evidence="9">Sodium:calcium exchanger</fullName>
    </submittedName>
</protein>
<keyword evidence="6" id="KW-1015">Disulfide bond</keyword>
<dbReference type="Pfam" id="PF03160">
    <property type="entry name" value="Calx-beta"/>
    <property type="match status" value="2"/>
</dbReference>
<dbReference type="GO" id="GO:0005576">
    <property type="term" value="C:extracellular region"/>
    <property type="evidence" value="ECO:0007669"/>
    <property type="project" value="UniProtKB-SubCell"/>
</dbReference>
<comment type="subcellular location">
    <subcellularLocation>
        <location evidence="1">Secreted</location>
    </subcellularLocation>
</comment>
<evidence type="ECO:0000256" key="3">
    <source>
        <dbReference type="ARBA" id="ARBA00022729"/>
    </source>
</evidence>